<dbReference type="UniPathway" id="UPA00031">
    <property type="reaction ID" value="UER00010"/>
</dbReference>
<dbReference type="Proteomes" id="UP000199516">
    <property type="component" value="Unassembled WGS sequence"/>
</dbReference>
<dbReference type="InterPro" id="IPR010139">
    <property type="entry name" value="Imidazole-glycPsynth_HisH"/>
</dbReference>
<comment type="catalytic activity">
    <reaction evidence="9 10">
        <text>L-glutamine + H2O = L-glutamate + NH4(+)</text>
        <dbReference type="Rhea" id="RHEA:15889"/>
        <dbReference type="ChEBI" id="CHEBI:15377"/>
        <dbReference type="ChEBI" id="CHEBI:28938"/>
        <dbReference type="ChEBI" id="CHEBI:29985"/>
        <dbReference type="ChEBI" id="CHEBI:58359"/>
        <dbReference type="EC" id="3.5.1.2"/>
    </reaction>
</comment>
<accession>A0A1I2EL52</accession>
<evidence type="ECO:0000256" key="6">
    <source>
        <dbReference type="ARBA" id="ARBA00023102"/>
    </source>
</evidence>
<evidence type="ECO:0000256" key="3">
    <source>
        <dbReference type="ARBA" id="ARBA00022605"/>
    </source>
</evidence>
<evidence type="ECO:0000256" key="1">
    <source>
        <dbReference type="ARBA" id="ARBA00005091"/>
    </source>
</evidence>
<feature type="active site" description="Nucleophile" evidence="10 11">
    <location>
        <position position="79"/>
    </location>
</feature>
<dbReference type="GO" id="GO:0016829">
    <property type="term" value="F:lyase activity"/>
    <property type="evidence" value="ECO:0007669"/>
    <property type="project" value="UniProtKB-KW"/>
</dbReference>
<evidence type="ECO:0000313" key="14">
    <source>
        <dbReference type="Proteomes" id="UP000199516"/>
    </source>
</evidence>
<keyword evidence="14" id="KW-1185">Reference proteome</keyword>
<reference evidence="13 14" key="1">
    <citation type="submission" date="2016-10" db="EMBL/GenBank/DDBJ databases">
        <authorList>
            <person name="de Groot N.N."/>
        </authorList>
    </citation>
    <scope>NUCLEOTIDE SEQUENCE [LARGE SCALE GENOMIC DNA]</scope>
    <source>
        <strain evidence="13 14">DSM 23995</strain>
    </source>
</reference>
<dbReference type="EC" id="4.3.2.10" evidence="10"/>
<gene>
    <name evidence="10" type="primary">hisH</name>
    <name evidence="13" type="ORF">SAMN05192532_10687</name>
</gene>
<comment type="function">
    <text evidence="10">IGPS catalyzes the conversion of PRFAR and glutamine to IGP, AICAR and glutamate. The HisH subunit catalyzes the hydrolysis of glutamine to glutamate and ammonia as part of the synthesis of IGP and AICAR. The resulting ammonia molecule is channeled to the active site of HisF.</text>
</comment>
<dbReference type="PANTHER" id="PTHR42701:SF1">
    <property type="entry name" value="IMIDAZOLE GLYCEROL PHOSPHATE SYNTHASE SUBUNIT HISH"/>
    <property type="match status" value="1"/>
</dbReference>
<dbReference type="GO" id="GO:0000107">
    <property type="term" value="F:imidazoleglycerol-phosphate synthase activity"/>
    <property type="evidence" value="ECO:0007669"/>
    <property type="project" value="UniProtKB-UniRule"/>
</dbReference>
<keyword evidence="3 10" id="KW-0028">Amino-acid biosynthesis</keyword>
<comment type="pathway">
    <text evidence="1 10">Amino-acid biosynthesis; L-histidine biosynthesis; L-histidine from 5-phospho-alpha-D-ribose 1-diphosphate: step 5/9.</text>
</comment>
<organism evidence="13 14">
    <name type="scientific">Alteribacillus iranensis</name>
    <dbReference type="NCBI Taxonomy" id="930128"/>
    <lineage>
        <taxon>Bacteria</taxon>
        <taxon>Bacillati</taxon>
        <taxon>Bacillota</taxon>
        <taxon>Bacilli</taxon>
        <taxon>Bacillales</taxon>
        <taxon>Bacillaceae</taxon>
        <taxon>Alteribacillus</taxon>
    </lineage>
</organism>
<dbReference type="InterPro" id="IPR017926">
    <property type="entry name" value="GATASE"/>
</dbReference>
<comment type="subcellular location">
    <subcellularLocation>
        <location evidence="10">Cytoplasm</location>
    </subcellularLocation>
</comment>
<sequence length="216" mass="23814">MIGIIDYGMGNLHSVSKALERLGLPYFLASEPEKLIKAEGLILPGVGSFRDAMTILKDNRQDGFIKTWSKDGRPLLGICLGMQLLFEGSEENGNTEGLKLLSGYAKRFKGVSDEGVGYKVPHMGWNKLTFNQPNHQILKGTEEGHVYFVHSYVVETEKKDVVIASSDYFGEVPAVVGQGLTMGAQFHPEKSGQLGLQVLENFGKIVTGRRTIREQI</sequence>
<dbReference type="CDD" id="cd01748">
    <property type="entry name" value="GATase1_IGP_Synthase"/>
    <property type="match status" value="1"/>
</dbReference>
<dbReference type="Gene3D" id="3.40.50.880">
    <property type="match status" value="1"/>
</dbReference>
<evidence type="ECO:0000256" key="7">
    <source>
        <dbReference type="ARBA" id="ARBA00023239"/>
    </source>
</evidence>
<evidence type="ECO:0000256" key="5">
    <source>
        <dbReference type="ARBA" id="ARBA00022962"/>
    </source>
</evidence>
<dbReference type="AlphaFoldDB" id="A0A1I2EL52"/>
<dbReference type="GO" id="GO:0000105">
    <property type="term" value="P:L-histidine biosynthetic process"/>
    <property type="evidence" value="ECO:0007669"/>
    <property type="project" value="UniProtKB-UniRule"/>
</dbReference>
<keyword evidence="4 10" id="KW-0378">Hydrolase</keyword>
<dbReference type="InterPro" id="IPR029062">
    <property type="entry name" value="Class_I_gatase-like"/>
</dbReference>
<dbReference type="STRING" id="930128.SAMN05192532_10687"/>
<dbReference type="GO" id="GO:0004359">
    <property type="term" value="F:glutaminase activity"/>
    <property type="evidence" value="ECO:0007669"/>
    <property type="project" value="UniProtKB-EC"/>
</dbReference>
<evidence type="ECO:0000256" key="8">
    <source>
        <dbReference type="ARBA" id="ARBA00047838"/>
    </source>
</evidence>
<feature type="active site" evidence="10 11">
    <location>
        <position position="187"/>
    </location>
</feature>
<evidence type="ECO:0000256" key="2">
    <source>
        <dbReference type="ARBA" id="ARBA00011152"/>
    </source>
</evidence>
<keyword evidence="6 10" id="KW-0368">Histidine biosynthesis</keyword>
<keyword evidence="13" id="KW-0808">Transferase</keyword>
<dbReference type="EMBL" id="FONT01000006">
    <property type="protein sequence ID" value="SFE93595.1"/>
    <property type="molecule type" value="Genomic_DNA"/>
</dbReference>
<keyword evidence="10" id="KW-0963">Cytoplasm</keyword>
<evidence type="ECO:0000313" key="13">
    <source>
        <dbReference type="EMBL" id="SFE93595.1"/>
    </source>
</evidence>
<evidence type="ECO:0000256" key="9">
    <source>
        <dbReference type="ARBA" id="ARBA00049534"/>
    </source>
</evidence>
<dbReference type="Pfam" id="PF00117">
    <property type="entry name" value="GATase"/>
    <property type="match status" value="1"/>
</dbReference>
<dbReference type="PROSITE" id="PS51273">
    <property type="entry name" value="GATASE_TYPE_1"/>
    <property type="match status" value="1"/>
</dbReference>
<dbReference type="RefSeq" id="WP_091662738.1">
    <property type="nucleotide sequence ID" value="NZ_FONT01000006.1"/>
</dbReference>
<evidence type="ECO:0000256" key="10">
    <source>
        <dbReference type="HAMAP-Rule" id="MF_00278"/>
    </source>
</evidence>
<protein>
    <recommendedName>
        <fullName evidence="10">Imidazole glycerol phosphate synthase subunit HisH</fullName>
        <ecNumber evidence="10">4.3.2.10</ecNumber>
    </recommendedName>
    <alternativeName>
        <fullName evidence="10">IGP synthase glutaminase subunit</fullName>
        <ecNumber evidence="10">3.5.1.2</ecNumber>
    </alternativeName>
    <alternativeName>
        <fullName evidence="10">IGP synthase subunit HisH</fullName>
    </alternativeName>
    <alternativeName>
        <fullName evidence="10">ImGP synthase subunit HisH</fullName>
        <shortName evidence="10">IGPS subunit HisH</shortName>
    </alternativeName>
</protein>
<dbReference type="HAMAP" id="MF_00278">
    <property type="entry name" value="HisH"/>
    <property type="match status" value="1"/>
</dbReference>
<dbReference type="OrthoDB" id="9807137at2"/>
<dbReference type="GO" id="GO:0005737">
    <property type="term" value="C:cytoplasm"/>
    <property type="evidence" value="ECO:0007669"/>
    <property type="project" value="UniProtKB-SubCell"/>
</dbReference>
<evidence type="ECO:0000259" key="12">
    <source>
        <dbReference type="Pfam" id="PF00117"/>
    </source>
</evidence>
<dbReference type="EC" id="3.5.1.2" evidence="10"/>
<feature type="active site" evidence="10 11">
    <location>
        <position position="189"/>
    </location>
</feature>
<name>A0A1I2EL52_9BACI</name>
<keyword evidence="7 10" id="KW-0456">Lyase</keyword>
<comment type="subunit">
    <text evidence="2 10">Heterodimer of HisH and HisF.</text>
</comment>
<proteinExistence type="inferred from homology"/>
<feature type="domain" description="Glutamine amidotransferase" evidence="12">
    <location>
        <begin position="4"/>
        <end position="202"/>
    </location>
</feature>
<dbReference type="SUPFAM" id="SSF52317">
    <property type="entry name" value="Class I glutamine amidotransferase-like"/>
    <property type="match status" value="1"/>
</dbReference>
<evidence type="ECO:0000256" key="4">
    <source>
        <dbReference type="ARBA" id="ARBA00022801"/>
    </source>
</evidence>
<comment type="catalytic activity">
    <reaction evidence="8 10">
        <text>5-[(5-phospho-1-deoxy-D-ribulos-1-ylimino)methylamino]-1-(5-phospho-beta-D-ribosyl)imidazole-4-carboxamide + L-glutamine = D-erythro-1-(imidazol-4-yl)glycerol 3-phosphate + 5-amino-1-(5-phospho-beta-D-ribosyl)imidazole-4-carboxamide + L-glutamate + H(+)</text>
        <dbReference type="Rhea" id="RHEA:24793"/>
        <dbReference type="ChEBI" id="CHEBI:15378"/>
        <dbReference type="ChEBI" id="CHEBI:29985"/>
        <dbReference type="ChEBI" id="CHEBI:58278"/>
        <dbReference type="ChEBI" id="CHEBI:58359"/>
        <dbReference type="ChEBI" id="CHEBI:58475"/>
        <dbReference type="ChEBI" id="CHEBI:58525"/>
        <dbReference type="EC" id="4.3.2.10"/>
    </reaction>
</comment>
<dbReference type="NCBIfam" id="TIGR01855">
    <property type="entry name" value="IMP_synth_hisH"/>
    <property type="match status" value="1"/>
</dbReference>
<evidence type="ECO:0000256" key="11">
    <source>
        <dbReference type="PIRSR" id="PIRSR000495-1"/>
    </source>
</evidence>
<dbReference type="PIRSF" id="PIRSF000495">
    <property type="entry name" value="Amidotransf_hisH"/>
    <property type="match status" value="1"/>
</dbReference>
<keyword evidence="5 10" id="KW-0315">Glutamine amidotransferase</keyword>
<dbReference type="PANTHER" id="PTHR42701">
    <property type="entry name" value="IMIDAZOLE GLYCEROL PHOSPHATE SYNTHASE SUBUNIT HISH"/>
    <property type="match status" value="1"/>
</dbReference>